<dbReference type="InterPro" id="IPR011033">
    <property type="entry name" value="PRC_barrel-like_sf"/>
</dbReference>
<sequence>MVTLSQLQMKDIVFMEDGTRIGNLSDIDINVETGKVISLVVTTKAKVLGVFGESREIIIPWNHVIKIGQDVILVRKIDSYTAIS</sequence>
<dbReference type="InterPro" id="IPR014238">
    <property type="entry name" value="Spore_YlmC/YmxH"/>
</dbReference>
<feature type="domain" description="PRC-barrel" evidence="1">
    <location>
        <begin position="5"/>
        <end position="76"/>
    </location>
</feature>
<evidence type="ECO:0000313" key="2">
    <source>
        <dbReference type="EMBL" id="MBB6511366.1"/>
    </source>
</evidence>
<dbReference type="NCBIfam" id="TIGR02888">
    <property type="entry name" value="spore_YlmC_YmxH"/>
    <property type="match status" value="1"/>
</dbReference>
<dbReference type="RefSeq" id="WP_184243509.1">
    <property type="nucleotide sequence ID" value="NZ_BAAACU010000022.1"/>
</dbReference>
<name>A0A841RIQ7_9BACI</name>
<dbReference type="Gene3D" id="2.30.30.240">
    <property type="entry name" value="PRC-barrel domain"/>
    <property type="match status" value="1"/>
</dbReference>
<keyword evidence="3" id="KW-1185">Reference proteome</keyword>
<organism evidence="2 3">
    <name type="scientific">Gracilibacillus halotolerans</name>
    <dbReference type="NCBI Taxonomy" id="74386"/>
    <lineage>
        <taxon>Bacteria</taxon>
        <taxon>Bacillati</taxon>
        <taxon>Bacillota</taxon>
        <taxon>Bacilli</taxon>
        <taxon>Bacillales</taxon>
        <taxon>Bacillaceae</taxon>
        <taxon>Gracilibacillus</taxon>
    </lineage>
</organism>
<dbReference type="PANTHER" id="PTHR40061">
    <property type="entry name" value="SPORULATION PROTEIN YLMC-RELATED"/>
    <property type="match status" value="1"/>
</dbReference>
<protein>
    <submittedName>
        <fullName evidence="2">YlmC/YmxH family sporulation protein</fullName>
    </submittedName>
</protein>
<accession>A0A841RIQ7</accession>
<comment type="caution">
    <text evidence="2">The sequence shown here is derived from an EMBL/GenBank/DDBJ whole genome shotgun (WGS) entry which is preliminary data.</text>
</comment>
<dbReference type="Pfam" id="PF05239">
    <property type="entry name" value="PRC"/>
    <property type="match status" value="1"/>
</dbReference>
<dbReference type="SUPFAM" id="SSF50346">
    <property type="entry name" value="PRC-barrel domain"/>
    <property type="match status" value="1"/>
</dbReference>
<evidence type="ECO:0000313" key="3">
    <source>
        <dbReference type="Proteomes" id="UP000572212"/>
    </source>
</evidence>
<evidence type="ECO:0000259" key="1">
    <source>
        <dbReference type="Pfam" id="PF05239"/>
    </source>
</evidence>
<proteinExistence type="predicted"/>
<dbReference type="EMBL" id="JACHON010000001">
    <property type="protein sequence ID" value="MBB6511366.1"/>
    <property type="molecule type" value="Genomic_DNA"/>
</dbReference>
<dbReference type="PANTHER" id="PTHR40061:SF1">
    <property type="entry name" value="SPORULATION PROTEIN YLMC-RELATED"/>
    <property type="match status" value="1"/>
</dbReference>
<gene>
    <name evidence="2" type="ORF">GGQ92_000133</name>
</gene>
<reference evidence="2 3" key="1">
    <citation type="submission" date="2020-08" db="EMBL/GenBank/DDBJ databases">
        <title>Genomic Encyclopedia of Type Strains, Phase IV (KMG-IV): sequencing the most valuable type-strain genomes for metagenomic binning, comparative biology and taxonomic classification.</title>
        <authorList>
            <person name="Goeker M."/>
        </authorList>
    </citation>
    <scope>NUCLEOTIDE SEQUENCE [LARGE SCALE GENOMIC DNA]</scope>
    <source>
        <strain evidence="2 3">DSM 11805</strain>
    </source>
</reference>
<dbReference type="Proteomes" id="UP000572212">
    <property type="component" value="Unassembled WGS sequence"/>
</dbReference>
<dbReference type="AlphaFoldDB" id="A0A841RIQ7"/>
<dbReference type="InterPro" id="IPR027275">
    <property type="entry name" value="PRC-brl_dom"/>
</dbReference>